<keyword evidence="2" id="KW-0812">Transmembrane</keyword>
<evidence type="ECO:0000259" key="3">
    <source>
        <dbReference type="Pfam" id="PF19838"/>
    </source>
</evidence>
<dbReference type="GO" id="GO:0009279">
    <property type="term" value="C:cell outer membrane"/>
    <property type="evidence" value="ECO:0007669"/>
    <property type="project" value="TreeGrafter"/>
</dbReference>
<evidence type="ECO:0000313" key="4">
    <source>
        <dbReference type="EMBL" id="NEU65853.1"/>
    </source>
</evidence>
<comment type="caution">
    <text evidence="4">The sequence shown here is derived from an EMBL/GenBank/DDBJ whole genome shotgun (WGS) entry which is preliminary data.</text>
</comment>
<proteinExistence type="predicted"/>
<feature type="compositionally biased region" description="Polar residues" evidence="1">
    <location>
        <begin position="52"/>
        <end position="63"/>
    </location>
</feature>
<gene>
    <name evidence="4" type="ORF">GK091_03095</name>
</gene>
<feature type="region of interest" description="Disordered" evidence="1">
    <location>
        <begin position="52"/>
        <end position="281"/>
    </location>
</feature>
<feature type="compositionally biased region" description="Polar residues" evidence="1">
    <location>
        <begin position="115"/>
        <end position="136"/>
    </location>
</feature>
<reference evidence="4 5" key="1">
    <citation type="submission" date="2020-02" db="EMBL/GenBank/DDBJ databases">
        <title>Draft genome sequence of two Spirosoma agri KCTC 52727 and Spirosoma terrae KCTC 52035.</title>
        <authorList>
            <person name="Rojas J."/>
            <person name="Ambika Manirajan B."/>
            <person name="Ratering S."/>
            <person name="Suarez C."/>
            <person name="Schnell S."/>
        </authorList>
    </citation>
    <scope>NUCLEOTIDE SEQUENCE [LARGE SCALE GENOMIC DNA]</scope>
    <source>
        <strain evidence="4 5">KCTC 52727</strain>
    </source>
</reference>
<dbReference type="AlphaFoldDB" id="A0A6M0IFP4"/>
<feature type="compositionally biased region" description="Low complexity" evidence="1">
    <location>
        <begin position="259"/>
        <end position="281"/>
    </location>
</feature>
<sequence length="1255" mass="137095">MNTFVSHGFSTTLANIIFLIKLQKGHFILRSPLIHVIICLLGSILTFTAMGQSQPTPKRSANDTIPRGTVPAKQLPASPAANPTRPDSATESDLERELNKSYTTPNRLGPEPARATSTQATKPRSNTVSPKVTTKPTRVAKTAPDSVKTRQPVRAVVKKDTVRPDTTRRNAVTQEKPVQAPALPQLPAKGGIPPANVPSQRVSDAPAGSTPASRRAANNPAAGTPASTTATVTARPASTTATVTAKPASTTASTVRAKPASTTATVTARPASTTATTTIPRSKTALAGKTRLIPGIVSPNIVRPESLTLIRPNAGQMAALDSAKADSLKSPDSFATTVKYQAKDSTIYAADGQTVELFGEASVIYGEISLKADFIRLNYLTNEVYAKGRYDSTAKKWIGRPIFQDGEGKYDTKEIRYNFKSKKGKIQGVITQQGEGNVRGQNVKKDAEDNLYIGSAIYTTCNLATPHFHINASKLKVVHNKQVVAGPFNLVINQIPLPLGLPFGFFPFPKKKDIGVSGIIVPQYGEEPNGRGYYLRDGGYYWAVSENLGLQFKGQIYSRGSWGLGLSSAYNKRYRYSGGVNLQFNRNRSGDRVDTTQVPRNDFSFSWSHSPVPRGRGSFSANVNVSSNSFNQFNSGTGTNAYISNVAGSSVQYSRQFGQYARAGANIRVNQQFGQINQITGVRENGKTDVSSDFNFGINQISPFALKGGSGRWYESFRVGLDVSGSIAISNTIRTQVDTSGLGFPVVTNLRTISSVQRALDSIARATAIRNGEIVTDPNLIAFSLANRDRIWRNRTVQATYSIPISLPNFKLLRYINLTPGFSLQGNIYTKKLKYTYLDYNNTVIVDPATGQYSSDRNKVRIDTMPGFFPSYNFSANISMNTRFYGTYFVRGKRIEAIRHTVAPSISFSYVPDFTNPAFGQFQVLPATGSLAGLAEYRRTLSLFRGLGGSSGSGGSTQSAFISFGIVNQLEMKVRTRGDSTGQDFKKIPLFDNISVNGSYNLLAPDYNLSPISISANTQIFKNVSFNFSSTFDPYATRPYGGIPYYALQVANSGNEAISAYSYSQYLLKAAGYTGQQYARVPKLYAFQEGQGLARLTNLQAYISTRLAPKQADKKKTSPNATDATMKAINNNPELYVDFTIPWSLNISYTFSLTKLTPEISQVVQALTLTGDLSLTPKWKITFNTGYDFQFKSPTLTTIGINRDLHCWEMAFNWTPYSGSNIRSGNYSFDLRVRSSILQELKLSRRRSFYDNGGF</sequence>
<accession>A0A6M0IFP4</accession>
<organism evidence="4 5">
    <name type="scientific">Spirosoma agri</name>
    <dbReference type="NCBI Taxonomy" id="1987381"/>
    <lineage>
        <taxon>Bacteria</taxon>
        <taxon>Pseudomonadati</taxon>
        <taxon>Bacteroidota</taxon>
        <taxon>Cytophagia</taxon>
        <taxon>Cytophagales</taxon>
        <taxon>Cytophagaceae</taxon>
        <taxon>Spirosoma</taxon>
    </lineage>
</organism>
<feature type="compositionally biased region" description="Low complexity" evidence="1">
    <location>
        <begin position="211"/>
        <end position="245"/>
    </location>
</feature>
<evidence type="ECO:0000256" key="1">
    <source>
        <dbReference type="SAM" id="MobiDB-lite"/>
    </source>
</evidence>
<keyword evidence="2" id="KW-0472">Membrane</keyword>
<protein>
    <submittedName>
        <fullName evidence="4">LPS-assembly protein LptD</fullName>
    </submittedName>
</protein>
<dbReference type="Proteomes" id="UP000477386">
    <property type="component" value="Unassembled WGS sequence"/>
</dbReference>
<feature type="compositionally biased region" description="Basic and acidic residues" evidence="1">
    <location>
        <begin position="157"/>
        <end position="168"/>
    </location>
</feature>
<dbReference type="EMBL" id="JAAGNZ010000001">
    <property type="protein sequence ID" value="NEU65853.1"/>
    <property type="molecule type" value="Genomic_DNA"/>
</dbReference>
<dbReference type="PANTHER" id="PTHR30189:SF1">
    <property type="entry name" value="LPS-ASSEMBLY PROTEIN LPTD"/>
    <property type="match status" value="1"/>
</dbReference>
<evidence type="ECO:0000313" key="5">
    <source>
        <dbReference type="Proteomes" id="UP000477386"/>
    </source>
</evidence>
<name>A0A6M0IFP4_9BACT</name>
<evidence type="ECO:0000256" key="2">
    <source>
        <dbReference type="SAM" id="Phobius"/>
    </source>
</evidence>
<feature type="transmembrane region" description="Helical" evidence="2">
    <location>
        <begin position="27"/>
        <end position="50"/>
    </location>
</feature>
<keyword evidence="2" id="KW-1133">Transmembrane helix</keyword>
<feature type="domain" description="LPS-assembly protein LptD central" evidence="3">
    <location>
        <begin position="483"/>
        <end position="1035"/>
    </location>
</feature>
<keyword evidence="5" id="KW-1185">Reference proteome</keyword>
<dbReference type="GO" id="GO:1990351">
    <property type="term" value="C:transporter complex"/>
    <property type="evidence" value="ECO:0007669"/>
    <property type="project" value="TreeGrafter"/>
</dbReference>
<feature type="compositionally biased region" description="Low complexity" evidence="1">
    <location>
        <begin position="179"/>
        <end position="188"/>
    </location>
</feature>
<dbReference type="InterPro" id="IPR045659">
    <property type="entry name" value="LptD_2"/>
</dbReference>
<dbReference type="InterPro" id="IPR050218">
    <property type="entry name" value="LptD"/>
</dbReference>
<dbReference type="Pfam" id="PF19838">
    <property type="entry name" value="LptD_2"/>
    <property type="match status" value="1"/>
</dbReference>
<dbReference type="PANTHER" id="PTHR30189">
    <property type="entry name" value="LPS-ASSEMBLY PROTEIN"/>
    <property type="match status" value="1"/>
</dbReference>